<reference evidence="1 2" key="1">
    <citation type="submission" date="2020-08" db="EMBL/GenBank/DDBJ databases">
        <title>Genomic Encyclopedia of Type Strains, Phase IV (KMG-IV): sequencing the most valuable type-strain genomes for metagenomic binning, comparative biology and taxonomic classification.</title>
        <authorList>
            <person name="Goeker M."/>
        </authorList>
    </citation>
    <scope>NUCLEOTIDE SEQUENCE [LARGE SCALE GENOMIC DNA]</scope>
    <source>
        <strain evidence="1 2">DSM 100044</strain>
    </source>
</reference>
<dbReference type="CDD" id="cd10935">
    <property type="entry name" value="CE4_WalW"/>
    <property type="match status" value="1"/>
</dbReference>
<evidence type="ECO:0000313" key="2">
    <source>
        <dbReference type="Proteomes" id="UP000546200"/>
    </source>
</evidence>
<dbReference type="RefSeq" id="WP_343055133.1">
    <property type="nucleotide sequence ID" value="NZ_JACIJK010000002.1"/>
</dbReference>
<dbReference type="SUPFAM" id="SSF88713">
    <property type="entry name" value="Glycoside hydrolase/deacetylase"/>
    <property type="match status" value="1"/>
</dbReference>
<protein>
    <recommendedName>
        <fullName evidence="3">WalW protein</fullName>
    </recommendedName>
</protein>
<dbReference type="AlphaFoldDB" id="A0A7W9BBH2"/>
<dbReference type="GO" id="GO:0005975">
    <property type="term" value="P:carbohydrate metabolic process"/>
    <property type="evidence" value="ECO:0007669"/>
    <property type="project" value="InterPro"/>
</dbReference>
<accession>A0A7W9BBH2</accession>
<dbReference type="Proteomes" id="UP000546200">
    <property type="component" value="Unassembled WGS sequence"/>
</dbReference>
<evidence type="ECO:0000313" key="1">
    <source>
        <dbReference type="EMBL" id="MBB5713756.1"/>
    </source>
</evidence>
<gene>
    <name evidence="1" type="ORF">FHS94_000579</name>
</gene>
<comment type="caution">
    <text evidence="1">The sequence shown here is derived from an EMBL/GenBank/DDBJ whole genome shotgun (WGS) entry which is preliminary data.</text>
</comment>
<dbReference type="EMBL" id="JACIJK010000002">
    <property type="protein sequence ID" value="MBB5713756.1"/>
    <property type="molecule type" value="Genomic_DNA"/>
</dbReference>
<name>A0A7W9BBH2_9SPHN</name>
<dbReference type="Gene3D" id="3.20.20.370">
    <property type="entry name" value="Glycoside hydrolase/deacetylase"/>
    <property type="match status" value="1"/>
</dbReference>
<organism evidence="1 2">
    <name type="scientific">Sphingomonas aerophila</name>
    <dbReference type="NCBI Taxonomy" id="1344948"/>
    <lineage>
        <taxon>Bacteria</taxon>
        <taxon>Pseudomonadati</taxon>
        <taxon>Pseudomonadota</taxon>
        <taxon>Alphaproteobacteria</taxon>
        <taxon>Sphingomonadales</taxon>
        <taxon>Sphingomonadaceae</taxon>
        <taxon>Sphingomonas</taxon>
    </lineage>
</organism>
<evidence type="ECO:0008006" key="3">
    <source>
        <dbReference type="Google" id="ProtNLM"/>
    </source>
</evidence>
<sequence length="334" mass="36357">MTNGAGQRPFRPRPPRPVDLIRWPDGFGTRFAVFCDVEEEFDWSAPFSRAAQSTSAMAAFPAAYLRFASLGIPLTCMVDYPVATDPAAVDVLRRALADGRSAVGAQLHPWVTPPFDEPLSPANSYGGNLAPSLEAAKIDALTSALTKAFGQEPLAFRAGRYGLGPSTIGLLRERGYRLDTSVRARYDYGAVGGPDFRVIGNAAYRWDGLIELPFSTVFTGRLRQMGPWLHRAATQLPHGPGALARLGLANRVSLTPEDMPIKEVLHAIEVAVAGGERLLTFSFHSPSLVPGHTPFVRDAADLRRFWAWWDAVANRLDQLHVRAATLDEILQAAA</sequence>
<dbReference type="InterPro" id="IPR011330">
    <property type="entry name" value="Glyco_hydro/deAcase_b/a-brl"/>
</dbReference>
<keyword evidence="2" id="KW-1185">Reference proteome</keyword>
<proteinExistence type="predicted"/>